<evidence type="ECO:0000313" key="4">
    <source>
        <dbReference type="Proteomes" id="UP001139971"/>
    </source>
</evidence>
<evidence type="ECO:0008006" key="5">
    <source>
        <dbReference type="Google" id="ProtNLM"/>
    </source>
</evidence>
<protein>
    <recommendedName>
        <fullName evidence="5">FG-GAP repeat protein</fullName>
    </recommendedName>
</protein>
<dbReference type="AlphaFoldDB" id="A0A9X3YHT5"/>
<keyword evidence="1" id="KW-0472">Membrane</keyword>
<sequence>MVAAKRSVRGFFVVALFLAVASTARAVVVPDPGFGAGGVVQVAGFDDNGSDDVHLAVAADGALVFALAGRSSASGGNVLVLGKLQADGAIDAAFGGGVAQTPVGSPAQTVNLARLLPLSDGGVLAFVWLRRAAGIGDALLLRFGADGKPSRDFNHGLALSLPLPQTADAWTAHKHGDGFLIASIPWRPFLSLPPMTHGSARLLRVTGDGRLDTAFGRAGLVELPDLPGRYGDTMPLPDGGFQVLHTAARDGRAVNRWRRYRADGTVDGGDGWRDVGDDGDRHLVDVFALASGRYAVASDASMLAGYLDREGRMTTAVDGPDSIRTVQPFDRGRALVGIYRESGFIPTPGHGTFLFALDAAGTPDGTFREPRPTGTFGLPARLTRHNFVADSPWTFAVADYHAATGIRFLRYVELRGDGGARPVPAAGTLALLSIALIVLLAGLRQLRHGARRSVAHER</sequence>
<accession>A0A9X3YHT5</accession>
<dbReference type="Gene3D" id="2.80.10.50">
    <property type="match status" value="1"/>
</dbReference>
<evidence type="ECO:0000256" key="1">
    <source>
        <dbReference type="SAM" id="Phobius"/>
    </source>
</evidence>
<dbReference type="RefSeq" id="WP_263544481.1">
    <property type="nucleotide sequence ID" value="NZ_JAOVZO020000001.1"/>
</dbReference>
<keyword evidence="1" id="KW-0812">Transmembrane</keyword>
<evidence type="ECO:0000256" key="2">
    <source>
        <dbReference type="SAM" id="SignalP"/>
    </source>
</evidence>
<organism evidence="3 4">
    <name type="scientific">Tahibacter soli</name>
    <dbReference type="NCBI Taxonomy" id="2983605"/>
    <lineage>
        <taxon>Bacteria</taxon>
        <taxon>Pseudomonadati</taxon>
        <taxon>Pseudomonadota</taxon>
        <taxon>Gammaproteobacteria</taxon>
        <taxon>Lysobacterales</taxon>
        <taxon>Rhodanobacteraceae</taxon>
        <taxon>Tahibacter</taxon>
    </lineage>
</organism>
<feature type="signal peptide" evidence="2">
    <location>
        <begin position="1"/>
        <end position="26"/>
    </location>
</feature>
<evidence type="ECO:0000313" key="3">
    <source>
        <dbReference type="EMBL" id="MDC8011063.1"/>
    </source>
</evidence>
<keyword evidence="4" id="KW-1185">Reference proteome</keyword>
<comment type="caution">
    <text evidence="3">The sequence shown here is derived from an EMBL/GenBank/DDBJ whole genome shotgun (WGS) entry which is preliminary data.</text>
</comment>
<keyword evidence="1" id="KW-1133">Transmembrane helix</keyword>
<dbReference type="EMBL" id="JAOVZO020000001">
    <property type="protein sequence ID" value="MDC8011063.1"/>
    <property type="molecule type" value="Genomic_DNA"/>
</dbReference>
<name>A0A9X3YHT5_9GAMM</name>
<feature type="transmembrane region" description="Helical" evidence="1">
    <location>
        <begin position="423"/>
        <end position="443"/>
    </location>
</feature>
<reference evidence="3" key="1">
    <citation type="submission" date="2023-02" db="EMBL/GenBank/DDBJ databases">
        <title>Tahibacter soli sp. nov. isolated from soil.</title>
        <authorList>
            <person name="Baek J.H."/>
            <person name="Lee J.K."/>
            <person name="Choi D.G."/>
            <person name="Jeon C.O."/>
        </authorList>
    </citation>
    <scope>NUCLEOTIDE SEQUENCE</scope>
    <source>
        <strain evidence="3">BL</strain>
    </source>
</reference>
<proteinExistence type="predicted"/>
<gene>
    <name evidence="3" type="ORF">OD750_000725</name>
</gene>
<keyword evidence="2" id="KW-0732">Signal</keyword>
<feature type="chain" id="PRO_5040718160" description="FG-GAP repeat protein" evidence="2">
    <location>
        <begin position="27"/>
        <end position="458"/>
    </location>
</feature>
<dbReference type="Proteomes" id="UP001139971">
    <property type="component" value="Unassembled WGS sequence"/>
</dbReference>